<dbReference type="EMBL" id="SRXV01000001">
    <property type="protein sequence ID" value="TGY94372.1"/>
    <property type="molecule type" value="Genomic_DNA"/>
</dbReference>
<name>A0A4S2HFD7_9PROT</name>
<comment type="function">
    <text evidence="4">Functions in the N-end rule pathway of protein degradation where it conjugates Leu, Phe and, less efficiently, Met from aminoacyl-tRNAs to the N-termini of proteins containing an N-terminal arginine or lysine.</text>
</comment>
<dbReference type="InterPro" id="IPR042203">
    <property type="entry name" value="Leu/Phe-tRNA_Trfase_C"/>
</dbReference>
<evidence type="ECO:0000313" key="6">
    <source>
        <dbReference type="Proteomes" id="UP000305451"/>
    </source>
</evidence>
<keyword evidence="1 4" id="KW-0963">Cytoplasm</keyword>
<dbReference type="GO" id="GO:0008914">
    <property type="term" value="F:leucyl-tRNA--protein transferase activity"/>
    <property type="evidence" value="ECO:0007669"/>
    <property type="project" value="UniProtKB-UniRule"/>
</dbReference>
<comment type="catalytic activity">
    <reaction evidence="4">
        <text>L-phenylalanyl-tRNA(Phe) + an N-terminal L-alpha-aminoacyl-[protein] = an N-terminal L-phenylalanyl-L-alpha-aminoacyl-[protein] + tRNA(Phe)</text>
        <dbReference type="Rhea" id="RHEA:43632"/>
        <dbReference type="Rhea" id="RHEA-COMP:9668"/>
        <dbReference type="Rhea" id="RHEA-COMP:9699"/>
        <dbReference type="Rhea" id="RHEA-COMP:10636"/>
        <dbReference type="Rhea" id="RHEA-COMP:10637"/>
        <dbReference type="ChEBI" id="CHEBI:78442"/>
        <dbReference type="ChEBI" id="CHEBI:78531"/>
        <dbReference type="ChEBI" id="CHEBI:78597"/>
        <dbReference type="ChEBI" id="CHEBI:83561"/>
        <dbReference type="EC" id="2.3.2.6"/>
    </reaction>
</comment>
<evidence type="ECO:0000256" key="1">
    <source>
        <dbReference type="ARBA" id="ARBA00022490"/>
    </source>
</evidence>
<dbReference type="PANTHER" id="PTHR30098">
    <property type="entry name" value="LEUCYL/PHENYLALANYL-TRNA--PROTEIN TRANSFERASE"/>
    <property type="match status" value="1"/>
</dbReference>
<dbReference type="OrthoDB" id="9790282at2"/>
<dbReference type="SUPFAM" id="SSF55729">
    <property type="entry name" value="Acyl-CoA N-acyltransferases (Nat)"/>
    <property type="match status" value="1"/>
</dbReference>
<keyword evidence="6" id="KW-1185">Reference proteome</keyword>
<evidence type="ECO:0000256" key="4">
    <source>
        <dbReference type="HAMAP-Rule" id="MF_00688"/>
    </source>
</evidence>
<dbReference type="NCBIfam" id="TIGR00667">
    <property type="entry name" value="aat"/>
    <property type="match status" value="1"/>
</dbReference>
<dbReference type="InterPro" id="IPR016181">
    <property type="entry name" value="Acyl_CoA_acyltransferase"/>
</dbReference>
<dbReference type="HAMAP" id="MF_00688">
    <property type="entry name" value="Leu_Phe_trans"/>
    <property type="match status" value="1"/>
</dbReference>
<evidence type="ECO:0000313" key="5">
    <source>
        <dbReference type="EMBL" id="TGY94372.1"/>
    </source>
</evidence>
<organism evidence="5 6">
    <name type="scientific">Marinicauda pacifica</name>
    <dbReference type="NCBI Taxonomy" id="1133559"/>
    <lineage>
        <taxon>Bacteria</taxon>
        <taxon>Pseudomonadati</taxon>
        <taxon>Pseudomonadota</taxon>
        <taxon>Alphaproteobacteria</taxon>
        <taxon>Maricaulales</taxon>
        <taxon>Maricaulaceae</taxon>
        <taxon>Marinicauda</taxon>
    </lineage>
</organism>
<dbReference type="FunFam" id="3.40.630.70:FF:000001">
    <property type="entry name" value="Leucyl/phenylalanyl-tRNA--protein transferase"/>
    <property type="match status" value="1"/>
</dbReference>
<dbReference type="PANTHER" id="PTHR30098:SF2">
    <property type="entry name" value="LEUCYL_PHENYLALANYL-TRNA--PROTEIN TRANSFERASE"/>
    <property type="match status" value="1"/>
</dbReference>
<reference evidence="5 6" key="1">
    <citation type="journal article" date="2013" name="Int. J. Syst. Evol. Microbiol.">
        <title>Marinicauda pacifica gen. nov., sp. nov., a prosthecate alphaproteobacterium of the family Hyphomonadaceae isolated from deep seawater.</title>
        <authorList>
            <person name="Zhang X.Y."/>
            <person name="Li G.W."/>
            <person name="Wang C.S."/>
            <person name="Zhang Y.J."/>
            <person name="Xu X.W."/>
            <person name="Li H."/>
            <person name="Liu A."/>
            <person name="Liu C."/>
            <person name="Xie B.B."/>
            <person name="Qin Q.L."/>
            <person name="Xu Z."/>
            <person name="Chen X.L."/>
            <person name="Zhou B.C."/>
            <person name="Zhang Y.Z."/>
        </authorList>
    </citation>
    <scope>NUCLEOTIDE SEQUENCE [LARGE SCALE GENOMIC DNA]</scope>
    <source>
        <strain evidence="5 6">P-1 km-3</strain>
    </source>
</reference>
<comment type="catalytic activity">
    <reaction evidence="4">
        <text>N-terminal L-arginyl-[protein] + L-leucyl-tRNA(Leu) = N-terminal L-leucyl-L-arginyl-[protein] + tRNA(Leu) + H(+)</text>
        <dbReference type="Rhea" id="RHEA:50416"/>
        <dbReference type="Rhea" id="RHEA-COMP:9613"/>
        <dbReference type="Rhea" id="RHEA-COMP:9622"/>
        <dbReference type="Rhea" id="RHEA-COMP:12672"/>
        <dbReference type="Rhea" id="RHEA-COMP:12673"/>
        <dbReference type="ChEBI" id="CHEBI:15378"/>
        <dbReference type="ChEBI" id="CHEBI:64719"/>
        <dbReference type="ChEBI" id="CHEBI:78442"/>
        <dbReference type="ChEBI" id="CHEBI:78494"/>
        <dbReference type="ChEBI" id="CHEBI:133044"/>
        <dbReference type="EC" id="2.3.2.6"/>
    </reaction>
</comment>
<dbReference type="AlphaFoldDB" id="A0A4S2HFD7"/>
<evidence type="ECO:0000256" key="2">
    <source>
        <dbReference type="ARBA" id="ARBA00022679"/>
    </source>
</evidence>
<comment type="subcellular location">
    <subcellularLocation>
        <location evidence="4">Cytoplasm</location>
    </subcellularLocation>
</comment>
<dbReference type="RefSeq" id="WP_135943568.1">
    <property type="nucleotide sequence ID" value="NZ_BMEI01000001.1"/>
</dbReference>
<dbReference type="Pfam" id="PF03588">
    <property type="entry name" value="Leu_Phe_trans"/>
    <property type="match status" value="1"/>
</dbReference>
<dbReference type="Proteomes" id="UP000305451">
    <property type="component" value="Unassembled WGS sequence"/>
</dbReference>
<comment type="catalytic activity">
    <reaction evidence="4">
        <text>N-terminal L-lysyl-[protein] + L-leucyl-tRNA(Leu) = N-terminal L-leucyl-L-lysyl-[protein] + tRNA(Leu) + H(+)</text>
        <dbReference type="Rhea" id="RHEA:12340"/>
        <dbReference type="Rhea" id="RHEA-COMP:9613"/>
        <dbReference type="Rhea" id="RHEA-COMP:9622"/>
        <dbReference type="Rhea" id="RHEA-COMP:12670"/>
        <dbReference type="Rhea" id="RHEA-COMP:12671"/>
        <dbReference type="ChEBI" id="CHEBI:15378"/>
        <dbReference type="ChEBI" id="CHEBI:65249"/>
        <dbReference type="ChEBI" id="CHEBI:78442"/>
        <dbReference type="ChEBI" id="CHEBI:78494"/>
        <dbReference type="ChEBI" id="CHEBI:133043"/>
        <dbReference type="EC" id="2.3.2.6"/>
    </reaction>
</comment>
<sequence length="216" mass="23996">MRGFGVEELLACYRRGVFPMAEARDDPRIFLLNPDERGILPLHEFHIPRSLKKVVRQDMFHVTVNRCFDAVVNACAAPGPGREETWINQPILNLYREMHRAGHAHSLECWKGGALAGGLYGVSIGAAFFGESMFSRATDASKVALVHLVARLQAGQYRLLDAQFTTAHLERFGARTVSRHVYAAKLDDATDHEADFFALPDGLSGHQLLQSITHTS</sequence>
<comment type="similarity">
    <text evidence="4">Belongs to the L/F-transferase family.</text>
</comment>
<protein>
    <recommendedName>
        <fullName evidence="4">Leucyl/phenylalanyl-tRNA--protein transferase</fullName>
        <ecNumber evidence="4">2.3.2.6</ecNumber>
    </recommendedName>
    <alternativeName>
        <fullName evidence="4">L/F-transferase</fullName>
    </alternativeName>
    <alternativeName>
        <fullName evidence="4">Leucyltransferase</fullName>
    </alternativeName>
    <alternativeName>
        <fullName evidence="4">Phenyalanyltransferase</fullName>
    </alternativeName>
</protein>
<dbReference type="InterPro" id="IPR004616">
    <property type="entry name" value="Leu/Phe-tRNA_Trfase"/>
</dbReference>
<accession>A0A4S2HFD7</accession>
<dbReference type="EC" id="2.3.2.6" evidence="4"/>
<dbReference type="GO" id="GO:0030163">
    <property type="term" value="P:protein catabolic process"/>
    <property type="evidence" value="ECO:0007669"/>
    <property type="project" value="UniProtKB-UniRule"/>
</dbReference>
<comment type="caution">
    <text evidence="5">The sequence shown here is derived from an EMBL/GenBank/DDBJ whole genome shotgun (WGS) entry which is preliminary data.</text>
</comment>
<gene>
    <name evidence="4" type="primary">aat</name>
    <name evidence="5" type="ORF">E5162_03600</name>
</gene>
<evidence type="ECO:0000256" key="3">
    <source>
        <dbReference type="ARBA" id="ARBA00023315"/>
    </source>
</evidence>
<dbReference type="GO" id="GO:0005737">
    <property type="term" value="C:cytoplasm"/>
    <property type="evidence" value="ECO:0007669"/>
    <property type="project" value="UniProtKB-SubCell"/>
</dbReference>
<proteinExistence type="inferred from homology"/>
<keyword evidence="3 4" id="KW-0012">Acyltransferase</keyword>
<dbReference type="Gene3D" id="3.40.630.70">
    <property type="entry name" value="Leucyl/phenylalanyl-tRNA-protein transferase, C-terminal domain"/>
    <property type="match status" value="1"/>
</dbReference>
<keyword evidence="2 4" id="KW-0808">Transferase</keyword>